<organism evidence="2">
    <name type="scientific">Loa loa</name>
    <name type="common">Eye worm</name>
    <name type="synonym">Filaria loa</name>
    <dbReference type="NCBI Taxonomy" id="7209"/>
    <lineage>
        <taxon>Eukaryota</taxon>
        <taxon>Metazoa</taxon>
        <taxon>Ecdysozoa</taxon>
        <taxon>Nematoda</taxon>
        <taxon>Chromadorea</taxon>
        <taxon>Rhabditida</taxon>
        <taxon>Spirurina</taxon>
        <taxon>Spiruromorpha</taxon>
        <taxon>Filarioidea</taxon>
        <taxon>Onchocercidae</taxon>
        <taxon>Loa</taxon>
    </lineage>
</organism>
<feature type="transmembrane region" description="Helical" evidence="1">
    <location>
        <begin position="71"/>
        <end position="88"/>
    </location>
</feature>
<evidence type="ECO:0000256" key="1">
    <source>
        <dbReference type="SAM" id="Phobius"/>
    </source>
</evidence>
<dbReference type="EMBL" id="JH712261">
    <property type="protein sequence ID" value="EFO23657.1"/>
    <property type="molecule type" value="Genomic_DNA"/>
</dbReference>
<evidence type="ECO:0000313" key="2">
    <source>
        <dbReference type="EMBL" id="EFO23657.1"/>
    </source>
</evidence>
<keyword evidence="1" id="KW-0472">Membrane</keyword>
<dbReference type="GeneID" id="9942234"/>
<keyword evidence="1" id="KW-0812">Transmembrane</keyword>
<gene>
    <name evidence="2" type="ORF">LOAG_04832</name>
</gene>
<dbReference type="CTD" id="9942234"/>
<reference evidence="2" key="1">
    <citation type="submission" date="2012-04" db="EMBL/GenBank/DDBJ databases">
        <title>The Genome Sequence of Loa loa.</title>
        <authorList>
            <consortium name="The Broad Institute Genome Sequencing Platform"/>
            <consortium name="Broad Institute Genome Sequencing Center for Infectious Disease"/>
            <person name="Nutman T.B."/>
            <person name="Fink D.L."/>
            <person name="Russ C."/>
            <person name="Young S."/>
            <person name="Zeng Q."/>
            <person name="Gargeya S."/>
            <person name="Alvarado L."/>
            <person name="Berlin A."/>
            <person name="Chapman S.B."/>
            <person name="Chen Z."/>
            <person name="Freedman E."/>
            <person name="Gellesch M."/>
            <person name="Goldberg J."/>
            <person name="Griggs A."/>
            <person name="Gujja S."/>
            <person name="Heilman E.R."/>
            <person name="Heiman D."/>
            <person name="Howarth C."/>
            <person name="Mehta T."/>
            <person name="Neiman D."/>
            <person name="Pearson M."/>
            <person name="Roberts A."/>
            <person name="Saif S."/>
            <person name="Shea T."/>
            <person name="Shenoy N."/>
            <person name="Sisk P."/>
            <person name="Stolte C."/>
            <person name="Sykes S."/>
            <person name="White J."/>
            <person name="Yandava C."/>
            <person name="Haas B."/>
            <person name="Henn M.R."/>
            <person name="Nusbaum C."/>
            <person name="Birren B."/>
        </authorList>
    </citation>
    <scope>NUCLEOTIDE SEQUENCE [LARGE SCALE GENOMIC DNA]</scope>
</reference>
<name>A0A1S0U1K3_LOALO</name>
<keyword evidence="1" id="KW-1133">Transmembrane helix</keyword>
<dbReference type="InParanoid" id="A0A1S0U1K3"/>
<accession>A0A1S0U1K3</accession>
<dbReference type="AlphaFoldDB" id="A0A1S0U1K3"/>
<protein>
    <submittedName>
        <fullName evidence="2">Uncharacterized protein</fullName>
    </submittedName>
</protein>
<dbReference type="RefSeq" id="XP_003140417.1">
    <property type="nucleotide sequence ID" value="XM_003140369.1"/>
</dbReference>
<proteinExistence type="predicted"/>
<dbReference type="KEGG" id="loa:LOAG_04832"/>
<sequence>MYRGISLIFLYHSLTEDSHTTLVSSIIDTIIPPQVLNNLDRITVGTRNSYLNDIHIVKPVVPRIFFNSSLYSFYLSYFYLVRVFPLLLERNSRMFIDAS</sequence>